<evidence type="ECO:0000313" key="2">
    <source>
        <dbReference type="Proteomes" id="UP000265520"/>
    </source>
</evidence>
<protein>
    <submittedName>
        <fullName evidence="1">RRP12-like protein</fullName>
    </submittedName>
</protein>
<keyword evidence="2" id="KW-1185">Reference proteome</keyword>
<accession>A0A392PUJ7</accession>
<dbReference type="Proteomes" id="UP000265520">
    <property type="component" value="Unassembled WGS sequence"/>
</dbReference>
<dbReference type="PANTHER" id="PTHR48445:SF1">
    <property type="entry name" value="OS02G0782100 PROTEIN"/>
    <property type="match status" value="1"/>
</dbReference>
<sequence length="68" mass="7609">MSGDGMTFTAHLLDAEIKKVFSVDRQMCVIKLPSVFNDLKDILASEHEEAIYAASDALKTEEHAYLLH</sequence>
<dbReference type="PANTHER" id="PTHR48445">
    <property type="entry name" value="OS02G0782100 PROTEIN"/>
    <property type="match status" value="1"/>
</dbReference>
<comment type="caution">
    <text evidence="1">The sequence shown here is derived from an EMBL/GenBank/DDBJ whole genome shotgun (WGS) entry which is preliminary data.</text>
</comment>
<dbReference type="EMBL" id="LXQA010093032">
    <property type="protein sequence ID" value="MCI14595.1"/>
    <property type="molecule type" value="Genomic_DNA"/>
</dbReference>
<evidence type="ECO:0000313" key="1">
    <source>
        <dbReference type="EMBL" id="MCI14595.1"/>
    </source>
</evidence>
<proteinExistence type="predicted"/>
<reference evidence="1 2" key="1">
    <citation type="journal article" date="2018" name="Front. Plant Sci.">
        <title>Red Clover (Trifolium pratense) and Zigzag Clover (T. medium) - A Picture of Genomic Similarities and Differences.</title>
        <authorList>
            <person name="Dluhosova J."/>
            <person name="Istvanek J."/>
            <person name="Nedelnik J."/>
            <person name="Repkova J."/>
        </authorList>
    </citation>
    <scope>NUCLEOTIDE SEQUENCE [LARGE SCALE GENOMIC DNA]</scope>
    <source>
        <strain evidence="2">cv. 10/8</strain>
        <tissue evidence="1">Leaf</tissue>
    </source>
</reference>
<name>A0A392PUJ7_9FABA</name>
<dbReference type="AlphaFoldDB" id="A0A392PUJ7"/>
<organism evidence="1 2">
    <name type="scientific">Trifolium medium</name>
    <dbReference type="NCBI Taxonomy" id="97028"/>
    <lineage>
        <taxon>Eukaryota</taxon>
        <taxon>Viridiplantae</taxon>
        <taxon>Streptophyta</taxon>
        <taxon>Embryophyta</taxon>
        <taxon>Tracheophyta</taxon>
        <taxon>Spermatophyta</taxon>
        <taxon>Magnoliopsida</taxon>
        <taxon>eudicotyledons</taxon>
        <taxon>Gunneridae</taxon>
        <taxon>Pentapetalae</taxon>
        <taxon>rosids</taxon>
        <taxon>fabids</taxon>
        <taxon>Fabales</taxon>
        <taxon>Fabaceae</taxon>
        <taxon>Papilionoideae</taxon>
        <taxon>50 kb inversion clade</taxon>
        <taxon>NPAAA clade</taxon>
        <taxon>Hologalegina</taxon>
        <taxon>IRL clade</taxon>
        <taxon>Trifolieae</taxon>
        <taxon>Trifolium</taxon>
    </lineage>
</organism>